<feature type="compositionally biased region" description="Basic residues" evidence="2">
    <location>
        <begin position="46"/>
        <end position="55"/>
    </location>
</feature>
<name>A0A8H4KEJ0_9HYPO</name>
<dbReference type="Proteomes" id="UP000605986">
    <property type="component" value="Unassembled WGS sequence"/>
</dbReference>
<feature type="compositionally biased region" description="Acidic residues" evidence="2">
    <location>
        <begin position="83"/>
        <end position="93"/>
    </location>
</feature>
<evidence type="ECO:0000313" key="4">
    <source>
        <dbReference type="Proteomes" id="UP000605986"/>
    </source>
</evidence>
<evidence type="ECO:0000256" key="1">
    <source>
        <dbReference type="SAM" id="Coils"/>
    </source>
</evidence>
<protein>
    <submittedName>
        <fullName evidence="3">Uncharacterized protein</fullName>
    </submittedName>
</protein>
<dbReference type="AlphaFoldDB" id="A0A8H4KEJ0"/>
<keyword evidence="4" id="KW-1185">Reference proteome</keyword>
<organism evidence="3 4">
    <name type="scientific">Fusarium austroafricanum</name>
    <dbReference type="NCBI Taxonomy" id="2364996"/>
    <lineage>
        <taxon>Eukaryota</taxon>
        <taxon>Fungi</taxon>
        <taxon>Dikarya</taxon>
        <taxon>Ascomycota</taxon>
        <taxon>Pezizomycotina</taxon>
        <taxon>Sordariomycetes</taxon>
        <taxon>Hypocreomycetidae</taxon>
        <taxon>Hypocreales</taxon>
        <taxon>Nectriaceae</taxon>
        <taxon>Fusarium</taxon>
        <taxon>Fusarium concolor species complex</taxon>
    </lineage>
</organism>
<keyword evidence="1" id="KW-0175">Coiled coil</keyword>
<feature type="region of interest" description="Disordered" evidence="2">
    <location>
        <begin position="46"/>
        <end position="93"/>
    </location>
</feature>
<proteinExistence type="predicted"/>
<feature type="coiled-coil region" evidence="1">
    <location>
        <begin position="134"/>
        <end position="164"/>
    </location>
</feature>
<accession>A0A8H4KEJ0</accession>
<sequence>MTGLSYNPYELLAEVIQDLDGNAPPAAPPDLLSAVSSLFSQRKAELRRKRRARKDAKKEAKYVARREARKKLEEEAKQKEREEYEEWDSDGYDDDFPSFEDEEPSKEEIQALIEDEIATEAKTRGLGQAKGETEQEYKKRMQALEERIDELHNIKAELMEEEEEPPQYIDGFPVNFVYTHYYMYPRIRAVNAKDFRCLQCTAKGGRCSRSSNNSPICERCRRHGDSCLIKHTEKKDAQWEFAGGQDMEGREAVIKEWSERLENKDKVEGMQALPDWSEVKDLDKKGGQKDAPQRWQDYLRGAPKMYRLENLVQSTG</sequence>
<evidence type="ECO:0000313" key="3">
    <source>
        <dbReference type="EMBL" id="KAF4448148.1"/>
    </source>
</evidence>
<dbReference type="OrthoDB" id="5093197at2759"/>
<comment type="caution">
    <text evidence="3">The sequence shown here is derived from an EMBL/GenBank/DDBJ whole genome shotgun (WGS) entry which is preliminary data.</text>
</comment>
<dbReference type="EMBL" id="JAADJG010000357">
    <property type="protein sequence ID" value="KAF4448148.1"/>
    <property type="molecule type" value="Genomic_DNA"/>
</dbReference>
<feature type="compositionally biased region" description="Basic and acidic residues" evidence="2">
    <location>
        <begin position="56"/>
        <end position="82"/>
    </location>
</feature>
<evidence type="ECO:0000256" key="2">
    <source>
        <dbReference type="SAM" id="MobiDB-lite"/>
    </source>
</evidence>
<reference evidence="3" key="1">
    <citation type="submission" date="2020-01" db="EMBL/GenBank/DDBJ databases">
        <title>Identification and distribution of gene clusters putatively required for synthesis of sphingolipid metabolism inhibitors in phylogenetically diverse species of the filamentous fungus Fusarium.</title>
        <authorList>
            <person name="Kim H.-S."/>
            <person name="Busman M."/>
            <person name="Brown D.W."/>
            <person name="Divon H."/>
            <person name="Uhlig S."/>
            <person name="Proctor R.H."/>
        </authorList>
    </citation>
    <scope>NUCLEOTIDE SEQUENCE</scope>
    <source>
        <strain evidence="3">NRRL 53441</strain>
    </source>
</reference>
<gene>
    <name evidence="3" type="ORF">F53441_8406</name>
</gene>